<evidence type="ECO:0000313" key="3">
    <source>
        <dbReference type="Proteomes" id="UP000253834"/>
    </source>
</evidence>
<gene>
    <name evidence="2" type="ORF">CIB87_05035</name>
</gene>
<organism evidence="2 3">
    <name type="scientific">Priestia megaterium</name>
    <name type="common">Bacillus megaterium</name>
    <dbReference type="NCBI Taxonomy" id="1404"/>
    <lineage>
        <taxon>Bacteria</taxon>
        <taxon>Bacillati</taxon>
        <taxon>Bacillota</taxon>
        <taxon>Bacilli</taxon>
        <taxon>Bacillales</taxon>
        <taxon>Bacillaceae</taxon>
        <taxon>Priestia</taxon>
    </lineage>
</organism>
<reference evidence="2 3" key="1">
    <citation type="submission" date="2017-07" db="EMBL/GenBank/DDBJ databases">
        <title>Isolation and development of strain Bacillus megaterium SR7 for enhanced growth and metabolite production under supercritical carbon dioxide.</title>
        <authorList>
            <person name="Freedman A.J.E."/>
            <person name="Peet K.C."/>
            <person name="Boock J.T."/>
            <person name="Penn K."/>
            <person name="Prather K.L.J."/>
            <person name="Thompson J.R."/>
        </authorList>
    </citation>
    <scope>NUCLEOTIDE SEQUENCE [LARGE SCALE GENOMIC DNA]</scope>
    <source>
        <strain evidence="2 3">SR7</strain>
    </source>
</reference>
<dbReference type="RefSeq" id="WP_045291466.1">
    <property type="nucleotide sequence ID" value="NZ_CP022674.1"/>
</dbReference>
<keyword evidence="1" id="KW-0812">Transmembrane</keyword>
<keyword evidence="1" id="KW-0472">Membrane</keyword>
<feature type="transmembrane region" description="Helical" evidence="1">
    <location>
        <begin position="49"/>
        <end position="67"/>
    </location>
</feature>
<keyword evidence="1" id="KW-1133">Transmembrane helix</keyword>
<proteinExistence type="predicted"/>
<sequence length="90" mass="10557">MPHFLIFALIFAFQYFLSTRASVYWGAIIPGAYLAYCGWIFTTHQVNHPIKVVLLMLLGLAMFLLEWEKGRESFKKKQQNELNKMKTQDI</sequence>
<name>A0AA86I2V6_PRIMG</name>
<dbReference type="Proteomes" id="UP000253834">
    <property type="component" value="Chromosome"/>
</dbReference>
<dbReference type="EMBL" id="CP022674">
    <property type="protein sequence ID" value="AXI28411.1"/>
    <property type="molecule type" value="Genomic_DNA"/>
</dbReference>
<protein>
    <submittedName>
        <fullName evidence="2">Uncharacterized protein</fullName>
    </submittedName>
</protein>
<evidence type="ECO:0000313" key="2">
    <source>
        <dbReference type="EMBL" id="AXI28411.1"/>
    </source>
</evidence>
<evidence type="ECO:0000256" key="1">
    <source>
        <dbReference type="SAM" id="Phobius"/>
    </source>
</evidence>
<accession>A0AA86I2V6</accession>
<dbReference type="AlphaFoldDB" id="A0AA86I2V6"/>